<accession>A0AAE9TI68</accession>
<evidence type="ECO:0000313" key="2">
    <source>
        <dbReference type="Proteomes" id="UP001236076"/>
    </source>
</evidence>
<proteinExistence type="predicted"/>
<reference evidence="1 2" key="1">
    <citation type="submission" date="2022-10" db="EMBL/GenBank/DDBJ databases">
        <authorList>
            <person name="Cortes-Martin A."/>
            <person name="Buttimer C.T.H."/>
            <person name="Hill C."/>
        </authorList>
    </citation>
    <scope>NUCLEOTIDE SEQUENCE [LARGE SCALE GENOMIC DNA]</scope>
</reference>
<organism evidence="1 2">
    <name type="scientific">Escherichia phage A5-4</name>
    <dbReference type="NCBI Taxonomy" id="2996162"/>
    <lineage>
        <taxon>Viruses</taxon>
        <taxon>Duplodnaviria</taxon>
        <taxon>Heunggongvirae</taxon>
        <taxon>Uroviricota</taxon>
        <taxon>Caudoviricetes</taxon>
        <taxon>Vequintavirinae</taxon>
    </lineage>
</organism>
<evidence type="ECO:0000313" key="1">
    <source>
        <dbReference type="EMBL" id="UZZ64438.1"/>
    </source>
</evidence>
<protein>
    <submittedName>
        <fullName evidence="1">Uncharacterized protein</fullName>
    </submittedName>
</protein>
<gene>
    <name evidence="1" type="ORF">A54_198</name>
</gene>
<sequence>MKYRFNGYKTKFNSLKFVVGKVYDFKDRVFEVANEDGIMLSGSDENGTTGVIVFFKDYDFEVVGEGIPEIRYIVSGKNVTKEVFEEVKKSLEDLDKIGFGLAKYTLEIKAN</sequence>
<dbReference type="Proteomes" id="UP001236076">
    <property type="component" value="Segment"/>
</dbReference>
<dbReference type="EMBL" id="OP744025">
    <property type="protein sequence ID" value="UZZ64438.1"/>
    <property type="molecule type" value="Genomic_DNA"/>
</dbReference>
<name>A0AAE9TI68_9CAUD</name>
<keyword evidence="2" id="KW-1185">Reference proteome</keyword>